<proteinExistence type="inferred from homology"/>
<evidence type="ECO:0000256" key="5">
    <source>
        <dbReference type="ARBA" id="ARBA00023154"/>
    </source>
</evidence>
<keyword evidence="11" id="KW-1185">Reference proteome</keyword>
<dbReference type="RefSeq" id="WP_090661363.1">
    <property type="nucleotide sequence ID" value="NZ_FMZX01000001.1"/>
</dbReference>
<evidence type="ECO:0000256" key="4">
    <source>
        <dbReference type="ARBA" id="ARBA00022605"/>
    </source>
</evidence>
<accession>A0A1G6MFR3</accession>
<evidence type="ECO:0000256" key="3">
    <source>
        <dbReference type="ARBA" id="ARBA00013080"/>
    </source>
</evidence>
<dbReference type="InterPro" id="IPR018510">
    <property type="entry name" value="DAP_epimerase_AS"/>
</dbReference>
<evidence type="ECO:0000313" key="11">
    <source>
        <dbReference type="Proteomes" id="UP000198925"/>
    </source>
</evidence>
<comment type="function">
    <text evidence="8">Catalyzes the stereoinversion of LL-2,6-diaminopimelate (L,L-DAP) to meso-diaminopimelate (meso-DAP), a precursor of L-lysine and an essential component of the bacterial peptidoglycan.</text>
</comment>
<feature type="active site" evidence="9">
    <location>
        <position position="73"/>
    </location>
</feature>
<keyword evidence="8" id="KW-0963">Cytoplasm</keyword>
<name>A0A1G6MFR3_9PROT</name>
<dbReference type="InterPro" id="IPR001653">
    <property type="entry name" value="DAP_epimerase_DapF"/>
</dbReference>
<gene>
    <name evidence="8" type="primary">dapF</name>
    <name evidence="10" type="ORF">SAMN04487779_10011204</name>
</gene>
<evidence type="ECO:0000256" key="6">
    <source>
        <dbReference type="ARBA" id="ARBA00023235"/>
    </source>
</evidence>
<evidence type="ECO:0000256" key="2">
    <source>
        <dbReference type="ARBA" id="ARBA00010219"/>
    </source>
</evidence>
<evidence type="ECO:0000256" key="7">
    <source>
        <dbReference type="ARBA" id="ARBA00051712"/>
    </source>
</evidence>
<dbReference type="EC" id="5.1.1.7" evidence="3 8"/>
<dbReference type="EMBL" id="FMZX01000001">
    <property type="protein sequence ID" value="SDC54291.1"/>
    <property type="molecule type" value="Genomic_DNA"/>
</dbReference>
<dbReference type="STRING" id="938405.SAMN02927895_01494"/>
<comment type="subunit">
    <text evidence="8">Homodimer.</text>
</comment>
<dbReference type="GO" id="GO:0009089">
    <property type="term" value="P:lysine biosynthetic process via diaminopimelate"/>
    <property type="evidence" value="ECO:0007669"/>
    <property type="project" value="UniProtKB-UniRule"/>
</dbReference>
<feature type="binding site" evidence="8">
    <location>
        <begin position="74"/>
        <end position="75"/>
    </location>
    <ligand>
        <name>substrate</name>
    </ligand>
</feature>
<keyword evidence="4 8" id="KW-0028">Amino-acid biosynthesis</keyword>
<feature type="binding site" evidence="8">
    <location>
        <position position="148"/>
    </location>
    <ligand>
        <name>substrate</name>
    </ligand>
</feature>
<feature type="binding site" evidence="8">
    <location>
        <begin position="199"/>
        <end position="200"/>
    </location>
    <ligand>
        <name>substrate</name>
    </ligand>
</feature>
<dbReference type="HAMAP" id="MF_00197">
    <property type="entry name" value="DAP_epimerase"/>
    <property type="match status" value="1"/>
</dbReference>
<keyword evidence="5 8" id="KW-0457">Lysine biosynthesis</keyword>
<dbReference type="Pfam" id="PF01678">
    <property type="entry name" value="DAP_epimerase"/>
    <property type="match status" value="2"/>
</dbReference>
<dbReference type="Gene3D" id="3.10.310.10">
    <property type="entry name" value="Diaminopimelate Epimerase, Chain A, domain 1"/>
    <property type="match status" value="2"/>
</dbReference>
<feature type="active site" description="Proton acceptor" evidence="8">
    <location>
        <position position="208"/>
    </location>
</feature>
<comment type="catalytic activity">
    <reaction evidence="7 8">
        <text>(2S,6S)-2,6-diaminopimelate = meso-2,6-diaminopimelate</text>
        <dbReference type="Rhea" id="RHEA:15393"/>
        <dbReference type="ChEBI" id="CHEBI:57609"/>
        <dbReference type="ChEBI" id="CHEBI:57791"/>
        <dbReference type="EC" id="5.1.1.7"/>
    </reaction>
</comment>
<comment type="pathway">
    <text evidence="1 8">Amino-acid biosynthesis; L-lysine biosynthesis via DAP pathway; DL-2,6-diaminopimelate from LL-2,6-diaminopimelate: step 1/1.</text>
</comment>
<feature type="binding site" evidence="8">
    <location>
        <position position="45"/>
    </location>
    <ligand>
        <name>substrate</name>
    </ligand>
</feature>
<dbReference type="NCBIfam" id="TIGR00652">
    <property type="entry name" value="DapF"/>
    <property type="match status" value="1"/>
</dbReference>
<evidence type="ECO:0000256" key="8">
    <source>
        <dbReference type="HAMAP-Rule" id="MF_00197"/>
    </source>
</evidence>
<feature type="site" description="Could be important to modulate the pK values of the two catalytic cysteine residues" evidence="8">
    <location>
        <position position="199"/>
    </location>
</feature>
<dbReference type="AlphaFoldDB" id="A0A1G6MFR3"/>
<reference evidence="10 11" key="1">
    <citation type="submission" date="2016-10" db="EMBL/GenBank/DDBJ databases">
        <authorList>
            <person name="de Groot N.N."/>
        </authorList>
    </citation>
    <scope>NUCLEOTIDE SEQUENCE [LARGE SCALE GENOMIC DNA]</scope>
    <source>
        <strain evidence="10 11">CPCC 100156</strain>
    </source>
</reference>
<organism evidence="10 11">
    <name type="scientific">Belnapia rosea</name>
    <dbReference type="NCBI Taxonomy" id="938405"/>
    <lineage>
        <taxon>Bacteria</taxon>
        <taxon>Pseudomonadati</taxon>
        <taxon>Pseudomonadota</taxon>
        <taxon>Alphaproteobacteria</taxon>
        <taxon>Acetobacterales</taxon>
        <taxon>Roseomonadaceae</taxon>
        <taxon>Belnapia</taxon>
    </lineage>
</organism>
<evidence type="ECO:0000313" key="10">
    <source>
        <dbReference type="EMBL" id="SDC54291.1"/>
    </source>
</evidence>
<dbReference type="GO" id="GO:0008837">
    <property type="term" value="F:diaminopimelate epimerase activity"/>
    <property type="evidence" value="ECO:0007669"/>
    <property type="project" value="UniProtKB-UniRule"/>
</dbReference>
<evidence type="ECO:0000256" key="1">
    <source>
        <dbReference type="ARBA" id="ARBA00005196"/>
    </source>
</evidence>
<protein>
    <recommendedName>
        <fullName evidence="3 8">Diaminopimelate epimerase</fullName>
        <shortName evidence="8">DAP epimerase</shortName>
        <ecNumber evidence="3 8">5.1.1.7</ecNumber>
    </recommendedName>
    <alternativeName>
        <fullName evidence="8">PLP-independent amino acid racemase</fullName>
    </alternativeName>
</protein>
<dbReference type="UniPathway" id="UPA00034">
    <property type="reaction ID" value="UER00025"/>
</dbReference>
<feature type="binding site" evidence="8">
    <location>
        <position position="12"/>
    </location>
    <ligand>
        <name>substrate</name>
    </ligand>
</feature>
<evidence type="ECO:0000256" key="9">
    <source>
        <dbReference type="PROSITE-ProRule" id="PRU10125"/>
    </source>
</evidence>
<feature type="site" description="Could be important to modulate the pK values of the two catalytic cysteine residues" evidence="8">
    <location>
        <position position="150"/>
    </location>
</feature>
<dbReference type="PANTHER" id="PTHR31689:SF0">
    <property type="entry name" value="DIAMINOPIMELATE EPIMERASE"/>
    <property type="match status" value="1"/>
</dbReference>
<dbReference type="Proteomes" id="UP000198925">
    <property type="component" value="Unassembled WGS sequence"/>
</dbReference>
<feature type="active site" description="Proton donor" evidence="8">
    <location>
        <position position="73"/>
    </location>
</feature>
<dbReference type="SUPFAM" id="SSF54506">
    <property type="entry name" value="Diaminopimelate epimerase-like"/>
    <property type="match status" value="2"/>
</dbReference>
<dbReference type="PANTHER" id="PTHR31689">
    <property type="entry name" value="DIAMINOPIMELATE EPIMERASE, CHLOROPLASTIC"/>
    <property type="match status" value="1"/>
</dbReference>
<feature type="binding site" evidence="8">
    <location>
        <position position="64"/>
    </location>
    <ligand>
        <name>substrate</name>
    </ligand>
</feature>
<dbReference type="PROSITE" id="PS01326">
    <property type="entry name" value="DAP_EPIMERASE"/>
    <property type="match status" value="1"/>
</dbReference>
<feature type="binding site" evidence="8">
    <location>
        <begin position="209"/>
        <end position="210"/>
    </location>
    <ligand>
        <name>substrate</name>
    </ligand>
</feature>
<keyword evidence="6 8" id="KW-0413">Isomerase</keyword>
<dbReference type="GO" id="GO:0005829">
    <property type="term" value="C:cytosol"/>
    <property type="evidence" value="ECO:0007669"/>
    <property type="project" value="TreeGrafter"/>
</dbReference>
<sequence length="269" mass="28381">MVPFRKMHGLGNDFVVLDARAQPLPVTPARAAAIADRRRGIGCDQFILLEPGTDGADVFMRIRNPDGSEAGACGNATRCIASLVAGDSGADRVVVRTISGDLPAERLGDLWRVDMGPARLGWQDIPLARAMDTLHLPLEDAAACSMGNPHATLFVPDLDAVPVETLGPRLEHDPLFPDRANIGFVQVLNPEHIRLTVWERGAGLTLACGSGACAALVNAARRGLTGRAATVTLPGGDLHIEWRADGHVLMTGPVATAFTGTIDLDGLPQ</sequence>
<comment type="similarity">
    <text evidence="2 8">Belongs to the diaminopimelate epimerase family.</text>
</comment>
<feature type="binding site" evidence="8">
    <location>
        <position position="181"/>
    </location>
    <ligand>
        <name>substrate</name>
    </ligand>
</feature>
<comment type="subcellular location">
    <subcellularLocation>
        <location evidence="8">Cytoplasm</location>
    </subcellularLocation>
</comment>